<protein>
    <recommendedName>
        <fullName evidence="5">Secreted protein</fullName>
    </recommendedName>
</protein>
<evidence type="ECO:0000256" key="2">
    <source>
        <dbReference type="SAM" id="SignalP"/>
    </source>
</evidence>
<comment type="caution">
    <text evidence="3">The sequence shown here is derived from an EMBL/GenBank/DDBJ whole genome shotgun (WGS) entry which is preliminary data.</text>
</comment>
<dbReference type="EMBL" id="CAJNNW010025065">
    <property type="protein sequence ID" value="CAE8675454.1"/>
    <property type="molecule type" value="Genomic_DNA"/>
</dbReference>
<name>A0A813JER1_POLGL</name>
<keyword evidence="2" id="KW-0732">Signal</keyword>
<accession>A0A813JER1</accession>
<evidence type="ECO:0000313" key="3">
    <source>
        <dbReference type="EMBL" id="CAE8675454.1"/>
    </source>
</evidence>
<proteinExistence type="predicted"/>
<feature type="signal peptide" evidence="2">
    <location>
        <begin position="1"/>
        <end position="17"/>
    </location>
</feature>
<feature type="region of interest" description="Disordered" evidence="1">
    <location>
        <begin position="211"/>
        <end position="230"/>
    </location>
</feature>
<evidence type="ECO:0000256" key="1">
    <source>
        <dbReference type="SAM" id="MobiDB-lite"/>
    </source>
</evidence>
<reference evidence="3" key="1">
    <citation type="submission" date="2021-02" db="EMBL/GenBank/DDBJ databases">
        <authorList>
            <person name="Dougan E. K."/>
            <person name="Rhodes N."/>
            <person name="Thang M."/>
            <person name="Chan C."/>
        </authorList>
    </citation>
    <scope>NUCLEOTIDE SEQUENCE</scope>
</reference>
<organism evidence="3 4">
    <name type="scientific">Polarella glacialis</name>
    <name type="common">Dinoflagellate</name>
    <dbReference type="NCBI Taxonomy" id="89957"/>
    <lineage>
        <taxon>Eukaryota</taxon>
        <taxon>Sar</taxon>
        <taxon>Alveolata</taxon>
        <taxon>Dinophyceae</taxon>
        <taxon>Suessiales</taxon>
        <taxon>Suessiaceae</taxon>
        <taxon>Polarella</taxon>
    </lineage>
</organism>
<feature type="compositionally biased region" description="Polar residues" evidence="1">
    <location>
        <begin position="211"/>
        <end position="221"/>
    </location>
</feature>
<evidence type="ECO:0008006" key="5">
    <source>
        <dbReference type="Google" id="ProtNLM"/>
    </source>
</evidence>
<sequence>MLLILLLLPLLLLLSSSEEISRKQVKHSDVVISPTKHVAILAQADRVSLPPKLGFPFCFLLSIQTNQRLRPRLGFPSFLYPACTHAGRYGAGPHAGAAQPVLDAGAQTFHLHPMHPMAGATPPNGQKGSDTPSVIGPDCSQPSSPLLHADIHNALSMSGPLLSHLLVRRFALHPGRPGASPFEVCSHSELNDCCFGASDLTSDSNSRIATTGKRTAISQKKPQLFPKLRR</sequence>
<dbReference type="AlphaFoldDB" id="A0A813JER1"/>
<evidence type="ECO:0000313" key="4">
    <source>
        <dbReference type="Proteomes" id="UP000626109"/>
    </source>
</evidence>
<gene>
    <name evidence="3" type="ORF">PGLA2088_LOCUS19391</name>
</gene>
<feature type="chain" id="PRO_5032705765" description="Secreted protein" evidence="2">
    <location>
        <begin position="18"/>
        <end position="230"/>
    </location>
</feature>
<dbReference type="Proteomes" id="UP000626109">
    <property type="component" value="Unassembled WGS sequence"/>
</dbReference>